<organism evidence="1 2">
    <name type="scientific">Patella caerulea</name>
    <name type="common">Rayed Mediterranean limpet</name>
    <dbReference type="NCBI Taxonomy" id="87958"/>
    <lineage>
        <taxon>Eukaryota</taxon>
        <taxon>Metazoa</taxon>
        <taxon>Spiralia</taxon>
        <taxon>Lophotrochozoa</taxon>
        <taxon>Mollusca</taxon>
        <taxon>Gastropoda</taxon>
        <taxon>Patellogastropoda</taxon>
        <taxon>Patelloidea</taxon>
        <taxon>Patellidae</taxon>
        <taxon>Patella</taxon>
    </lineage>
</organism>
<reference evidence="1 2" key="1">
    <citation type="submission" date="2024-01" db="EMBL/GenBank/DDBJ databases">
        <title>The genome of the rayed Mediterranean limpet Patella caerulea (Linnaeus, 1758).</title>
        <authorList>
            <person name="Anh-Thu Weber A."/>
            <person name="Halstead-Nussloch G."/>
        </authorList>
    </citation>
    <scope>NUCLEOTIDE SEQUENCE [LARGE SCALE GENOMIC DNA]</scope>
    <source>
        <strain evidence="1">AATW-2023a</strain>
        <tissue evidence="1">Whole specimen</tissue>
    </source>
</reference>
<evidence type="ECO:0000313" key="1">
    <source>
        <dbReference type="EMBL" id="KAK6191235.1"/>
    </source>
</evidence>
<dbReference type="AlphaFoldDB" id="A0AAN8KCX2"/>
<gene>
    <name evidence="1" type="ORF">SNE40_002971</name>
</gene>
<dbReference type="EMBL" id="JAZGQO010000002">
    <property type="protein sequence ID" value="KAK6191235.1"/>
    <property type="molecule type" value="Genomic_DNA"/>
</dbReference>
<dbReference type="Proteomes" id="UP001347796">
    <property type="component" value="Unassembled WGS sequence"/>
</dbReference>
<sequence length="85" mass="9459">MANFNDNRKIQVSDADILHLQTLKDSPISYLVSSTADSITTPIGQQLIGSPLAYHVCNNFSMIWACICFSAKQLMQNRNINNIIS</sequence>
<evidence type="ECO:0000313" key="2">
    <source>
        <dbReference type="Proteomes" id="UP001347796"/>
    </source>
</evidence>
<accession>A0AAN8KCX2</accession>
<protein>
    <submittedName>
        <fullName evidence="1">Uncharacterized protein</fullName>
    </submittedName>
</protein>
<keyword evidence="2" id="KW-1185">Reference proteome</keyword>
<proteinExistence type="predicted"/>
<comment type="caution">
    <text evidence="1">The sequence shown here is derived from an EMBL/GenBank/DDBJ whole genome shotgun (WGS) entry which is preliminary data.</text>
</comment>
<name>A0AAN8KCX2_PATCE</name>